<evidence type="ECO:0000256" key="1">
    <source>
        <dbReference type="SAM" id="MobiDB-lite"/>
    </source>
</evidence>
<dbReference type="EMBL" id="MT142361">
    <property type="protein sequence ID" value="QJA78971.1"/>
    <property type="molecule type" value="Genomic_DNA"/>
</dbReference>
<proteinExistence type="predicted"/>
<name>A0A6M3IK28_9ZZZZ</name>
<evidence type="ECO:0000313" key="3">
    <source>
        <dbReference type="EMBL" id="QJA78971.1"/>
    </source>
</evidence>
<organism evidence="2">
    <name type="scientific">viral metagenome</name>
    <dbReference type="NCBI Taxonomy" id="1070528"/>
    <lineage>
        <taxon>unclassified sequences</taxon>
        <taxon>metagenomes</taxon>
        <taxon>organismal metagenomes</taxon>
    </lineage>
</organism>
<feature type="compositionally biased region" description="Low complexity" evidence="1">
    <location>
        <begin position="341"/>
        <end position="363"/>
    </location>
</feature>
<protein>
    <submittedName>
        <fullName evidence="2">Uncharacterized protein</fullName>
    </submittedName>
</protein>
<gene>
    <name evidence="3" type="ORF">MM415A00959_0012</name>
    <name evidence="2" type="ORF">MM415B01571_0005</name>
</gene>
<dbReference type="EMBL" id="MT141289">
    <property type="protein sequence ID" value="QJA57734.1"/>
    <property type="molecule type" value="Genomic_DNA"/>
</dbReference>
<evidence type="ECO:0000313" key="2">
    <source>
        <dbReference type="EMBL" id="QJA57734.1"/>
    </source>
</evidence>
<accession>A0A6M3IK28</accession>
<dbReference type="AlphaFoldDB" id="A0A6M3IK28"/>
<sequence length="727" mass="79350">MTLKELQDLYSENNLGDFKIYHGIEGNKDDIYLRLPGVQNISRGYVFLNPDLTGLDMSKVKDEGPINWTEKGGISKTHSDGGFQIAMQAATDLGFQGAIDNMGRRVTDIAFEKKQEEASNELNNLIRQHEKAGTAYYEFDPELLKTLGLPADQIIANGVYTTKKTQAGKEALQKEIDAGNMVNLGTESAPLWVPKGSPADPSTQGGVGGEAPGDYVYGTDVLNKKANNAAVNTLYQAYFGRDANQAELDNWGEKGGTDTTVKALEDFLQDERVKYNYNEPVKTLEEITGSTTTTTTPTTQKATLYGPDGAKEVVDVGSERASELQSKGWGLTEGSYQAPATTTTTTGETTPTTGGGTTTTEPEIPAEDKKWVNDLYQKYFDRTATTSEIANWVKENPQALEQFLAKEAKDYGYTSEYFKKEDQASVDAFNADIDKAVENGLIPYEVGEAMKLVGKEIKIGMDDPQEIISAFEKVQKETIDPYFKELVSIIKDDYQTAFGQLEGSRERELEAERFRAGEDIRQTKEGLEKAGMTFTGKGIEELGAESAFSRGQAGEQKTANGSKLSLVSNPDYDKNDFIITETWANSPEGIAFMRQHPEYPGFGQAYEAFINQRNKEAGEQQKSSSVESGVPEQIPFGGAFYEGNVNQANRLLASSSAARYGEALQSLGRSAESALGTTGAAGLGIPYTPSGVNLTGSVAEERTQKESSALQQIINQYQQAQDYNTNI</sequence>
<reference evidence="2" key="1">
    <citation type="submission" date="2020-03" db="EMBL/GenBank/DDBJ databases">
        <title>The deep terrestrial virosphere.</title>
        <authorList>
            <person name="Holmfeldt K."/>
            <person name="Nilsson E."/>
            <person name="Simone D."/>
            <person name="Lopez-Fernandez M."/>
            <person name="Wu X."/>
            <person name="de Brujin I."/>
            <person name="Lundin D."/>
            <person name="Andersson A."/>
            <person name="Bertilsson S."/>
            <person name="Dopson M."/>
        </authorList>
    </citation>
    <scope>NUCLEOTIDE SEQUENCE</scope>
    <source>
        <strain evidence="3">MM415A00959</strain>
        <strain evidence="2">MM415B01571</strain>
    </source>
</reference>
<feature type="region of interest" description="Disordered" evidence="1">
    <location>
        <begin position="324"/>
        <end position="363"/>
    </location>
</feature>